<dbReference type="InterPro" id="IPR036291">
    <property type="entry name" value="NAD(P)-bd_dom_sf"/>
</dbReference>
<accession>A0ABP9FLY7</accession>
<dbReference type="InterPro" id="IPR002347">
    <property type="entry name" value="SDR_fam"/>
</dbReference>
<dbReference type="PANTHER" id="PTHR45458">
    <property type="entry name" value="SHORT-CHAIN DEHYDROGENASE/REDUCTASE SDR"/>
    <property type="match status" value="1"/>
</dbReference>
<dbReference type="Pfam" id="PF00106">
    <property type="entry name" value="adh_short"/>
    <property type="match status" value="1"/>
</dbReference>
<comment type="caution">
    <text evidence="2">The sequence shown here is derived from an EMBL/GenBank/DDBJ whole genome shotgun (WGS) entry which is preliminary data.</text>
</comment>
<protein>
    <submittedName>
        <fullName evidence="2">SDR family oxidoreductase</fullName>
    </submittedName>
</protein>
<sequence length="230" mass="24633">MKPTLLITGANRGIGLEFTRQYLHDGAQVIACCRQPESADALQQLAQQFPQQLELVGLDLSHPEQIPALADYLGERKLDLLISNAGIYGPKGLPLGHYQAGPFAEIMQINVLAPLLLVQALRPNFAQGAKIALLSSKMGSMDDNGSGGAYFYRASKAALNAIGKSLANDLAAQAHPVALLHPGWVQTEMGGPNAFISALTSVEGMRKVLDQLTLANTGRFLNYDGSEIPW</sequence>
<dbReference type="CDD" id="cd05325">
    <property type="entry name" value="carb_red_sniffer_like_SDR_c"/>
    <property type="match status" value="1"/>
</dbReference>
<dbReference type="PRINTS" id="PR00081">
    <property type="entry name" value="GDHRDH"/>
</dbReference>
<dbReference type="PRINTS" id="PR00080">
    <property type="entry name" value="SDRFAMILY"/>
</dbReference>
<dbReference type="SUPFAM" id="SSF51735">
    <property type="entry name" value="NAD(P)-binding Rossmann-fold domains"/>
    <property type="match status" value="1"/>
</dbReference>
<keyword evidence="3" id="KW-1185">Reference proteome</keyword>
<gene>
    <name evidence="2" type="ORF">GCM10023333_38940</name>
</gene>
<evidence type="ECO:0000313" key="3">
    <source>
        <dbReference type="Proteomes" id="UP001499988"/>
    </source>
</evidence>
<proteinExistence type="inferred from homology"/>
<dbReference type="Proteomes" id="UP001499988">
    <property type="component" value="Unassembled WGS sequence"/>
</dbReference>
<reference evidence="3" key="1">
    <citation type="journal article" date="2019" name="Int. J. Syst. Evol. Microbiol.">
        <title>The Global Catalogue of Microorganisms (GCM) 10K type strain sequencing project: providing services to taxonomists for standard genome sequencing and annotation.</title>
        <authorList>
            <consortium name="The Broad Institute Genomics Platform"/>
            <consortium name="The Broad Institute Genome Sequencing Center for Infectious Disease"/>
            <person name="Wu L."/>
            <person name="Ma J."/>
        </authorList>
    </citation>
    <scope>NUCLEOTIDE SEQUENCE [LARGE SCALE GENOMIC DNA]</scope>
    <source>
        <strain evidence="3">JCM 18401</strain>
    </source>
</reference>
<dbReference type="Gene3D" id="3.40.50.720">
    <property type="entry name" value="NAD(P)-binding Rossmann-like Domain"/>
    <property type="match status" value="1"/>
</dbReference>
<dbReference type="RefSeq" id="WP_345337169.1">
    <property type="nucleotide sequence ID" value="NZ_BAABJZ010000104.1"/>
</dbReference>
<evidence type="ECO:0000256" key="1">
    <source>
        <dbReference type="RuleBase" id="RU000363"/>
    </source>
</evidence>
<evidence type="ECO:0000313" key="2">
    <source>
        <dbReference type="EMBL" id="GAA4901177.1"/>
    </source>
</evidence>
<comment type="similarity">
    <text evidence="1">Belongs to the short-chain dehydrogenases/reductases (SDR) family.</text>
</comment>
<name>A0ABP9FLY7_9GAMM</name>
<dbReference type="EMBL" id="BAABJZ010000104">
    <property type="protein sequence ID" value="GAA4901177.1"/>
    <property type="molecule type" value="Genomic_DNA"/>
</dbReference>
<organism evidence="2 3">
    <name type="scientific">Ferrimonas pelagia</name>
    <dbReference type="NCBI Taxonomy" id="1177826"/>
    <lineage>
        <taxon>Bacteria</taxon>
        <taxon>Pseudomonadati</taxon>
        <taxon>Pseudomonadota</taxon>
        <taxon>Gammaproteobacteria</taxon>
        <taxon>Alteromonadales</taxon>
        <taxon>Ferrimonadaceae</taxon>
        <taxon>Ferrimonas</taxon>
    </lineage>
</organism>
<dbReference type="PANTHER" id="PTHR45458:SF1">
    <property type="entry name" value="SHORT CHAIN DEHYDROGENASE"/>
    <property type="match status" value="1"/>
</dbReference>
<dbReference type="InterPro" id="IPR052184">
    <property type="entry name" value="SDR_enzymes"/>
</dbReference>